<proteinExistence type="inferred from homology"/>
<organism evidence="7 8">
    <name type="scientific">Populus euphratica</name>
    <name type="common">Euphrates poplar</name>
    <dbReference type="NCBI Taxonomy" id="75702"/>
    <lineage>
        <taxon>Eukaryota</taxon>
        <taxon>Viridiplantae</taxon>
        <taxon>Streptophyta</taxon>
        <taxon>Embryophyta</taxon>
        <taxon>Tracheophyta</taxon>
        <taxon>Spermatophyta</taxon>
        <taxon>Magnoliopsida</taxon>
        <taxon>eudicotyledons</taxon>
        <taxon>Gunneridae</taxon>
        <taxon>Pentapetalae</taxon>
        <taxon>rosids</taxon>
        <taxon>fabids</taxon>
        <taxon>Malpighiales</taxon>
        <taxon>Salicaceae</taxon>
        <taxon>Saliceae</taxon>
        <taxon>Populus</taxon>
    </lineage>
</organism>
<evidence type="ECO:0000313" key="7">
    <source>
        <dbReference type="Proteomes" id="UP000694918"/>
    </source>
</evidence>
<gene>
    <name evidence="8" type="primary">LOC105120299</name>
</gene>
<dbReference type="InterPro" id="IPR010264">
    <property type="entry name" value="Self-incomp_S1"/>
</dbReference>
<sequence length="141" mass="16932">MAMVYVYIFNDLNKDTLSLRCKSKHDDLGGHALPVEANFHFTFKVNFWGTTLFWCNFNWGKNHGGSYDIFWYEDDLLYKCSYKTKNCTWHARNDGIYSMGIPDNRFINFYYWKRRTVYFFFDGLSVNDDHQASSWLILHLE</sequence>
<dbReference type="AlphaFoldDB" id="A0AAJ6TTF0"/>
<dbReference type="PANTHER" id="PTHR31232">
    <property type="match status" value="1"/>
</dbReference>
<dbReference type="RefSeq" id="XP_011016771.1">
    <property type="nucleotide sequence ID" value="XM_011018469.1"/>
</dbReference>
<dbReference type="GeneID" id="105120299"/>
<keyword evidence="3 6" id="KW-0713">Self-incompatibility</keyword>
<evidence type="ECO:0000256" key="1">
    <source>
        <dbReference type="ARBA" id="ARBA00004613"/>
    </source>
</evidence>
<keyword evidence="4 6" id="KW-0964">Secreted</keyword>
<comment type="subcellular location">
    <subcellularLocation>
        <location evidence="1 6">Secreted</location>
    </subcellularLocation>
</comment>
<name>A0AAJ6TTF0_POPEU</name>
<protein>
    <recommendedName>
        <fullName evidence="6">S-protein homolog</fullName>
    </recommendedName>
</protein>
<evidence type="ECO:0000256" key="2">
    <source>
        <dbReference type="ARBA" id="ARBA00005581"/>
    </source>
</evidence>
<dbReference type="GO" id="GO:0005576">
    <property type="term" value="C:extracellular region"/>
    <property type="evidence" value="ECO:0007669"/>
    <property type="project" value="UniProtKB-SubCell"/>
</dbReference>
<evidence type="ECO:0000256" key="5">
    <source>
        <dbReference type="ARBA" id="ARBA00022729"/>
    </source>
</evidence>
<comment type="similarity">
    <text evidence="2 6">Belongs to the plant self-incompatibility (S1) protein family.</text>
</comment>
<keyword evidence="5" id="KW-0732">Signal</keyword>
<dbReference type="PANTHER" id="PTHR31232:SF146">
    <property type="entry name" value="S-PROTEIN HOMOLOG"/>
    <property type="match status" value="1"/>
</dbReference>
<dbReference type="KEGG" id="peu:105120299"/>
<evidence type="ECO:0000313" key="8">
    <source>
        <dbReference type="RefSeq" id="XP_011016771.1"/>
    </source>
</evidence>
<evidence type="ECO:0000256" key="6">
    <source>
        <dbReference type="RuleBase" id="RU367044"/>
    </source>
</evidence>
<dbReference type="Pfam" id="PF05938">
    <property type="entry name" value="Self-incomp_S1"/>
    <property type="match status" value="1"/>
</dbReference>
<dbReference type="Proteomes" id="UP000694918">
    <property type="component" value="Unplaced"/>
</dbReference>
<dbReference type="GO" id="GO:0060320">
    <property type="term" value="P:rejection of self pollen"/>
    <property type="evidence" value="ECO:0007669"/>
    <property type="project" value="UniProtKB-KW"/>
</dbReference>
<evidence type="ECO:0000256" key="4">
    <source>
        <dbReference type="ARBA" id="ARBA00022525"/>
    </source>
</evidence>
<accession>A0AAJ6TTF0</accession>
<reference evidence="8" key="1">
    <citation type="submission" date="2025-08" db="UniProtKB">
        <authorList>
            <consortium name="RefSeq"/>
        </authorList>
    </citation>
    <scope>IDENTIFICATION</scope>
</reference>
<evidence type="ECO:0000256" key="3">
    <source>
        <dbReference type="ARBA" id="ARBA00022471"/>
    </source>
</evidence>
<keyword evidence="7" id="KW-1185">Reference proteome</keyword>